<name>A0ABY2WV94_9RHOB</name>
<gene>
    <name evidence="3" type="ORF">FGK63_15340</name>
</gene>
<accession>A0ABY2WV94</accession>
<feature type="domain" description="Peptidase M20 dimerisation" evidence="2">
    <location>
        <begin position="186"/>
        <end position="278"/>
    </location>
</feature>
<dbReference type="SUPFAM" id="SSF53187">
    <property type="entry name" value="Zn-dependent exopeptidases"/>
    <property type="match status" value="1"/>
</dbReference>
<evidence type="ECO:0000259" key="2">
    <source>
        <dbReference type="Pfam" id="PF07687"/>
    </source>
</evidence>
<evidence type="ECO:0000256" key="1">
    <source>
        <dbReference type="ARBA" id="ARBA00022801"/>
    </source>
</evidence>
<dbReference type="CDD" id="cd05666">
    <property type="entry name" value="M20_Acy1-like"/>
    <property type="match status" value="1"/>
</dbReference>
<dbReference type="InterPro" id="IPR036264">
    <property type="entry name" value="Bact_exopeptidase_dim_dom"/>
</dbReference>
<dbReference type="EMBL" id="VCPD01000005">
    <property type="protein sequence ID" value="TMV06513.1"/>
    <property type="molecule type" value="Genomic_DNA"/>
</dbReference>
<protein>
    <submittedName>
        <fullName evidence="3">Amidohydrolase</fullName>
    </submittedName>
</protein>
<keyword evidence="4" id="KW-1185">Reference proteome</keyword>
<evidence type="ECO:0000313" key="4">
    <source>
        <dbReference type="Proteomes" id="UP001193035"/>
    </source>
</evidence>
<dbReference type="Gene3D" id="3.30.70.360">
    <property type="match status" value="1"/>
</dbReference>
<dbReference type="Gene3D" id="3.40.630.10">
    <property type="entry name" value="Zn peptidases"/>
    <property type="match status" value="1"/>
</dbReference>
<dbReference type="Proteomes" id="UP001193035">
    <property type="component" value="Unassembled WGS sequence"/>
</dbReference>
<dbReference type="InterPro" id="IPR002933">
    <property type="entry name" value="Peptidase_M20"/>
</dbReference>
<dbReference type="PANTHER" id="PTHR11014">
    <property type="entry name" value="PEPTIDASE M20 FAMILY MEMBER"/>
    <property type="match status" value="1"/>
</dbReference>
<dbReference type="PIRSF" id="PIRSF005962">
    <property type="entry name" value="Pept_M20D_amidohydro"/>
    <property type="match status" value="1"/>
</dbReference>
<dbReference type="SUPFAM" id="SSF55031">
    <property type="entry name" value="Bacterial exopeptidase dimerisation domain"/>
    <property type="match status" value="1"/>
</dbReference>
<comment type="caution">
    <text evidence="3">The sequence shown here is derived from an EMBL/GenBank/DDBJ whole genome shotgun (WGS) entry which is preliminary data.</text>
</comment>
<dbReference type="InterPro" id="IPR017439">
    <property type="entry name" value="Amidohydrolase"/>
</dbReference>
<dbReference type="Pfam" id="PF01546">
    <property type="entry name" value="Peptidase_M20"/>
    <property type="match status" value="1"/>
</dbReference>
<evidence type="ECO:0000313" key="3">
    <source>
        <dbReference type="EMBL" id="TMV06513.1"/>
    </source>
</evidence>
<keyword evidence="1" id="KW-0378">Hydrolase</keyword>
<dbReference type="Pfam" id="PF07687">
    <property type="entry name" value="M20_dimer"/>
    <property type="match status" value="1"/>
</dbReference>
<dbReference type="PANTHER" id="PTHR11014:SF63">
    <property type="entry name" value="METALLOPEPTIDASE, PUTATIVE (AFU_ORTHOLOGUE AFUA_6G09600)-RELATED"/>
    <property type="match status" value="1"/>
</dbReference>
<organism evidence="3 4">
    <name type="scientific">Ruegeria sediminis</name>
    <dbReference type="NCBI Taxonomy" id="2583820"/>
    <lineage>
        <taxon>Bacteria</taxon>
        <taxon>Pseudomonadati</taxon>
        <taxon>Pseudomonadota</taxon>
        <taxon>Alphaproteobacteria</taxon>
        <taxon>Rhodobacterales</taxon>
        <taxon>Roseobacteraceae</taxon>
        <taxon>Ruegeria</taxon>
    </lineage>
</organism>
<sequence length="387" mass="41801">MPVVNRIADFAADMAEWRRHLHSIPELEFDCVETAAFVTERLREFGVDEIHSGIARTGVVAIINGQGEGPTVGLRADMDALPVTEETGLTYASKNPGRMHACGHDGHTTMLLGAARYLAETRNFGGRVALIFQPAEEEGGGANAMVQEGIMDRFDISSVFALHNAPSNEVGAFFTTPGPIMAAVDTFDIHIQGMGGHGAMPHETRDPVMAACGIAQAIQTIVSRNSYALDDLVISVTQIHAGTVNNVIPDTAYINGTVRTFDPRVQEMVTERMRQIVQGQAFSYGVEAKLDYHVNYPATVNDPAKAAFAAEVAREIAGKNRVVDNAGREMGAEDFSYMLQARPGAYLFLGQGNSAGLHHPKYNFNDEIAPIGASFFARIVERALPVI</sequence>
<proteinExistence type="predicted"/>
<dbReference type="InterPro" id="IPR011650">
    <property type="entry name" value="Peptidase_M20_dimer"/>
</dbReference>
<reference evidence="3 4" key="1">
    <citation type="submission" date="2019-05" db="EMBL/GenBank/DDBJ databases">
        <title>Ruegeria sp. nov., isolated from tidal flat.</title>
        <authorList>
            <person name="Kim W."/>
        </authorList>
    </citation>
    <scope>NUCLEOTIDE SEQUENCE [LARGE SCALE GENOMIC DNA]</scope>
    <source>
        <strain evidence="3 4">CAU 1488</strain>
    </source>
</reference>
<dbReference type="NCBIfam" id="TIGR01891">
    <property type="entry name" value="amidohydrolases"/>
    <property type="match status" value="1"/>
</dbReference>
<dbReference type="RefSeq" id="WP_138843795.1">
    <property type="nucleotide sequence ID" value="NZ_VCPD01000005.1"/>
</dbReference>